<name>A0A8D7FIM4_MUSAM</name>
<evidence type="ECO:0000313" key="2">
    <source>
        <dbReference type="EMBL" id="CAG1857170.1"/>
    </source>
</evidence>
<keyword evidence="1" id="KW-0472">Membrane</keyword>
<gene>
    <name evidence="2" type="ORF">GSMUA_34680.1</name>
</gene>
<feature type="non-terminal residue" evidence="2">
    <location>
        <position position="1"/>
    </location>
</feature>
<dbReference type="EMBL" id="HG996473">
    <property type="protein sequence ID" value="CAG1857170.1"/>
    <property type="molecule type" value="Genomic_DNA"/>
</dbReference>
<proteinExistence type="predicted"/>
<reference evidence="2" key="1">
    <citation type="submission" date="2021-03" db="EMBL/GenBank/DDBJ databases">
        <authorList>
            <consortium name="Genoscope - CEA"/>
            <person name="William W."/>
        </authorList>
    </citation>
    <scope>NUCLEOTIDE SEQUENCE</scope>
    <source>
        <strain evidence="2">Doubled-haploid Pahang</strain>
    </source>
</reference>
<sequence>HLNNVNSPAKKVAEATEHDSIAGNRAKISWHLTKESKAIRFRSHFVSTPSLSLSLSSSIYLTGTPCITIFSLSLSLKRVIKGY</sequence>
<protein>
    <submittedName>
        <fullName evidence="2">(wild Malaysian banana) hypothetical protein</fullName>
    </submittedName>
</protein>
<organism evidence="2">
    <name type="scientific">Musa acuminata subsp. malaccensis</name>
    <name type="common">Wild banana</name>
    <name type="synonym">Musa malaccensis</name>
    <dbReference type="NCBI Taxonomy" id="214687"/>
    <lineage>
        <taxon>Eukaryota</taxon>
        <taxon>Viridiplantae</taxon>
        <taxon>Streptophyta</taxon>
        <taxon>Embryophyta</taxon>
        <taxon>Tracheophyta</taxon>
        <taxon>Spermatophyta</taxon>
        <taxon>Magnoliopsida</taxon>
        <taxon>Liliopsida</taxon>
        <taxon>Zingiberales</taxon>
        <taxon>Musaceae</taxon>
        <taxon>Musa</taxon>
    </lineage>
</organism>
<dbReference type="AlphaFoldDB" id="A0A8D7FIM4"/>
<keyword evidence="1" id="KW-0812">Transmembrane</keyword>
<accession>A0A8D7FIM4</accession>
<evidence type="ECO:0000256" key="1">
    <source>
        <dbReference type="SAM" id="Phobius"/>
    </source>
</evidence>
<keyword evidence="1" id="KW-1133">Transmembrane helix</keyword>
<feature type="transmembrane region" description="Helical" evidence="1">
    <location>
        <begin position="58"/>
        <end position="76"/>
    </location>
</feature>